<reference evidence="1 2" key="2">
    <citation type="journal article" date="2017" name="Front. Plant Sci.">
        <title>Gene Classification and Mining of Molecular Markers Useful in Red Clover (Trifolium pratense) Breeding.</title>
        <authorList>
            <person name="Istvanek J."/>
            <person name="Dluhosova J."/>
            <person name="Dluhos P."/>
            <person name="Patkova L."/>
            <person name="Nedelnik J."/>
            <person name="Repkova J."/>
        </authorList>
    </citation>
    <scope>NUCLEOTIDE SEQUENCE [LARGE SCALE GENOMIC DNA]</scope>
    <source>
        <strain evidence="2">cv. Tatra</strain>
        <tissue evidence="1">Young leaves</tissue>
    </source>
</reference>
<dbReference type="EMBL" id="ASHM01018884">
    <property type="protein sequence ID" value="PNY00406.1"/>
    <property type="molecule type" value="Genomic_DNA"/>
</dbReference>
<organism evidence="1 2">
    <name type="scientific">Trifolium pratense</name>
    <name type="common">Red clover</name>
    <dbReference type="NCBI Taxonomy" id="57577"/>
    <lineage>
        <taxon>Eukaryota</taxon>
        <taxon>Viridiplantae</taxon>
        <taxon>Streptophyta</taxon>
        <taxon>Embryophyta</taxon>
        <taxon>Tracheophyta</taxon>
        <taxon>Spermatophyta</taxon>
        <taxon>Magnoliopsida</taxon>
        <taxon>eudicotyledons</taxon>
        <taxon>Gunneridae</taxon>
        <taxon>Pentapetalae</taxon>
        <taxon>rosids</taxon>
        <taxon>fabids</taxon>
        <taxon>Fabales</taxon>
        <taxon>Fabaceae</taxon>
        <taxon>Papilionoideae</taxon>
        <taxon>50 kb inversion clade</taxon>
        <taxon>NPAAA clade</taxon>
        <taxon>Hologalegina</taxon>
        <taxon>IRL clade</taxon>
        <taxon>Trifolieae</taxon>
        <taxon>Trifolium</taxon>
    </lineage>
</organism>
<reference evidence="1 2" key="1">
    <citation type="journal article" date="2014" name="Am. J. Bot.">
        <title>Genome assembly and annotation for red clover (Trifolium pratense; Fabaceae).</title>
        <authorList>
            <person name="Istvanek J."/>
            <person name="Jaros M."/>
            <person name="Krenek A."/>
            <person name="Repkova J."/>
        </authorList>
    </citation>
    <scope>NUCLEOTIDE SEQUENCE [LARGE SCALE GENOMIC DNA]</scope>
    <source>
        <strain evidence="2">cv. Tatra</strain>
        <tissue evidence="1">Young leaves</tissue>
    </source>
</reference>
<proteinExistence type="predicted"/>
<evidence type="ECO:0000313" key="2">
    <source>
        <dbReference type="Proteomes" id="UP000236291"/>
    </source>
</evidence>
<dbReference type="Proteomes" id="UP000236291">
    <property type="component" value="Unassembled WGS sequence"/>
</dbReference>
<name>A0A2K3NBJ5_TRIPR</name>
<accession>A0A2K3NBJ5</accession>
<dbReference type="AlphaFoldDB" id="A0A2K3NBJ5"/>
<evidence type="ECO:0000313" key="1">
    <source>
        <dbReference type="EMBL" id="PNY00406.1"/>
    </source>
</evidence>
<comment type="caution">
    <text evidence="1">The sequence shown here is derived from an EMBL/GenBank/DDBJ whole genome shotgun (WGS) entry which is preliminary data.</text>
</comment>
<gene>
    <name evidence="1" type="ORF">L195_g023686</name>
</gene>
<sequence length="96" mass="10958">MEHGCSLSPLGWNAEMNKDIVEHFIYHELNGENDLELWSTYKLSGDDVWFGALKLDNKVYRFIYSLKLNELFLMGQRDAVVEWEAQGSSVAAASSQ</sequence>
<protein>
    <submittedName>
        <fullName evidence="1">Uncharacterized protein</fullName>
    </submittedName>
</protein>